<evidence type="ECO:0000313" key="2">
    <source>
        <dbReference type="EMBL" id="KAK7302445.1"/>
    </source>
</evidence>
<dbReference type="InterPro" id="IPR008978">
    <property type="entry name" value="HSP20-like_chaperone"/>
</dbReference>
<protein>
    <recommendedName>
        <fullName evidence="4">Increased DNA methylation 3</fullName>
    </recommendedName>
</protein>
<organism evidence="2 3">
    <name type="scientific">Clitoria ternatea</name>
    <name type="common">Butterfly pea</name>
    <dbReference type="NCBI Taxonomy" id="43366"/>
    <lineage>
        <taxon>Eukaryota</taxon>
        <taxon>Viridiplantae</taxon>
        <taxon>Streptophyta</taxon>
        <taxon>Embryophyta</taxon>
        <taxon>Tracheophyta</taxon>
        <taxon>Spermatophyta</taxon>
        <taxon>Magnoliopsida</taxon>
        <taxon>eudicotyledons</taxon>
        <taxon>Gunneridae</taxon>
        <taxon>Pentapetalae</taxon>
        <taxon>rosids</taxon>
        <taxon>fabids</taxon>
        <taxon>Fabales</taxon>
        <taxon>Fabaceae</taxon>
        <taxon>Papilionoideae</taxon>
        <taxon>50 kb inversion clade</taxon>
        <taxon>NPAAA clade</taxon>
        <taxon>indigoferoid/millettioid clade</taxon>
        <taxon>Phaseoleae</taxon>
        <taxon>Clitoria</taxon>
    </lineage>
</organism>
<dbReference type="AlphaFoldDB" id="A0AAN9JNC1"/>
<dbReference type="PANTHER" id="PTHR34661:SF1">
    <property type="entry name" value="INCREASED DNA METHYLATION 3"/>
    <property type="match status" value="1"/>
</dbReference>
<keyword evidence="3" id="KW-1185">Reference proteome</keyword>
<dbReference type="Gene3D" id="2.60.40.790">
    <property type="match status" value="1"/>
</dbReference>
<dbReference type="InterPro" id="IPR039321">
    <property type="entry name" value="IDM2/3-like"/>
</dbReference>
<dbReference type="CDD" id="cd06464">
    <property type="entry name" value="ACD_sHsps-like"/>
    <property type="match status" value="1"/>
</dbReference>
<dbReference type="PANTHER" id="PTHR34661">
    <property type="entry name" value="INCREASED DNA METHYLATION 3"/>
    <property type="match status" value="1"/>
</dbReference>
<reference evidence="2 3" key="1">
    <citation type="submission" date="2024-01" db="EMBL/GenBank/DDBJ databases">
        <title>The genomes of 5 underutilized Papilionoideae crops provide insights into root nodulation and disease resistance.</title>
        <authorList>
            <person name="Yuan L."/>
        </authorList>
    </citation>
    <scope>NUCLEOTIDE SEQUENCE [LARGE SCALE GENOMIC DNA]</scope>
    <source>
        <strain evidence="2">LY-2023</strain>
        <tissue evidence="2">Leaf</tissue>
    </source>
</reference>
<evidence type="ECO:0000313" key="3">
    <source>
        <dbReference type="Proteomes" id="UP001359559"/>
    </source>
</evidence>
<dbReference type="Proteomes" id="UP001359559">
    <property type="component" value="Unassembled WGS sequence"/>
</dbReference>
<evidence type="ECO:0008006" key="4">
    <source>
        <dbReference type="Google" id="ProtNLM"/>
    </source>
</evidence>
<name>A0AAN9JNC1_CLITE</name>
<gene>
    <name evidence="2" type="ORF">RJT34_13335</name>
</gene>
<comment type="caution">
    <text evidence="2">The sequence shown here is derived from an EMBL/GenBank/DDBJ whole genome shotgun (WGS) entry which is preliminary data.</text>
</comment>
<sequence length="397" mass="44300">MVQVNVNPLMDVKRNLYYKRRCVTTSDRKFLIDFIITTYLGPDVKSHNPRCSVIQRLMAGLPPYLLSDLGPSYVSISLLERLYYYLLRNALPHLVLDVNMFHLYLKGKLVLPTSDFGENSQQFTTFFPLDLHQQIWYPDSFRIVKGVALIDDPFTSCIKEQDLNRFRSLTGVNTFKLNLSECLCFQLEHRPGKVCDTSCMNKVPEAIPNGGSQSGKFQRENKRKHMDSTPPPVPEFPSVYGTKLDAKGLPSKKTWKSDGPTLMPLLSIPDIDDCDGDSSTVLTGTAREGLFGPSVGVVDIGTSKVAYLFRVSLPGVKKDCGQFSCDVESDGRVQIRGVLAGGRTVTKQSRVFHMKLRQLCSAGPFTLSFSLPGPVDPRLFAPNFRSDGIFEGVVVKL</sequence>
<dbReference type="EMBL" id="JAYKXN010000003">
    <property type="protein sequence ID" value="KAK7302445.1"/>
    <property type="molecule type" value="Genomic_DNA"/>
</dbReference>
<proteinExistence type="predicted"/>
<dbReference type="GO" id="GO:0005634">
    <property type="term" value="C:nucleus"/>
    <property type="evidence" value="ECO:0007669"/>
    <property type="project" value="TreeGrafter"/>
</dbReference>
<evidence type="ECO:0000256" key="1">
    <source>
        <dbReference type="SAM" id="MobiDB-lite"/>
    </source>
</evidence>
<accession>A0AAN9JNC1</accession>
<dbReference type="FunFam" id="2.60.40.790:FF:000049">
    <property type="entry name" value="Increased DNA methylation 3"/>
    <property type="match status" value="1"/>
</dbReference>
<feature type="region of interest" description="Disordered" evidence="1">
    <location>
        <begin position="206"/>
        <end position="240"/>
    </location>
</feature>